<protein>
    <submittedName>
        <fullName evidence="1">Uncharacterized protein</fullName>
    </submittedName>
</protein>
<evidence type="ECO:0000313" key="1">
    <source>
        <dbReference type="EMBL" id="KAK7477671.1"/>
    </source>
</evidence>
<dbReference type="AlphaFoldDB" id="A0ABD0JS05"/>
<dbReference type="Proteomes" id="UP001519460">
    <property type="component" value="Unassembled WGS sequence"/>
</dbReference>
<comment type="caution">
    <text evidence="1">The sequence shown here is derived from an EMBL/GenBank/DDBJ whole genome shotgun (WGS) entry which is preliminary data.</text>
</comment>
<gene>
    <name evidence="1" type="ORF">BaRGS_00031055</name>
</gene>
<sequence length="199" mass="22427">MLGLTWGSYSPKDGHGVVSLPGHIGSYHASGRQLYTTVHVPMRLSRNKNGSMGLLWKGRSSHQGRPLSVMSCLKGETQTHSLLTDRKVTSTFKPWINSKKKDPKCPGFKFFPADCRLCPSLRPQARGYQVNLTNTLMDSMHGQRQMTFDNTPQLPSTTSSTKKEVISMCRQQRRVQRGHYCDPHAHTKLSTNKVYTCFT</sequence>
<accession>A0ABD0JS05</accession>
<organism evidence="1 2">
    <name type="scientific">Batillaria attramentaria</name>
    <dbReference type="NCBI Taxonomy" id="370345"/>
    <lineage>
        <taxon>Eukaryota</taxon>
        <taxon>Metazoa</taxon>
        <taxon>Spiralia</taxon>
        <taxon>Lophotrochozoa</taxon>
        <taxon>Mollusca</taxon>
        <taxon>Gastropoda</taxon>
        <taxon>Caenogastropoda</taxon>
        <taxon>Sorbeoconcha</taxon>
        <taxon>Cerithioidea</taxon>
        <taxon>Batillariidae</taxon>
        <taxon>Batillaria</taxon>
    </lineage>
</organism>
<name>A0ABD0JS05_9CAEN</name>
<dbReference type="EMBL" id="JACVVK020000343">
    <property type="protein sequence ID" value="KAK7477671.1"/>
    <property type="molecule type" value="Genomic_DNA"/>
</dbReference>
<proteinExistence type="predicted"/>
<evidence type="ECO:0000313" key="2">
    <source>
        <dbReference type="Proteomes" id="UP001519460"/>
    </source>
</evidence>
<keyword evidence="2" id="KW-1185">Reference proteome</keyword>
<reference evidence="1 2" key="1">
    <citation type="journal article" date="2023" name="Sci. Data">
        <title>Genome assembly of the Korean intertidal mud-creeper Batillaria attramentaria.</title>
        <authorList>
            <person name="Patra A.K."/>
            <person name="Ho P.T."/>
            <person name="Jun S."/>
            <person name="Lee S.J."/>
            <person name="Kim Y."/>
            <person name="Won Y.J."/>
        </authorList>
    </citation>
    <scope>NUCLEOTIDE SEQUENCE [LARGE SCALE GENOMIC DNA]</scope>
    <source>
        <strain evidence="1">Wonlab-2016</strain>
    </source>
</reference>